<evidence type="ECO:0000256" key="1">
    <source>
        <dbReference type="SAM" id="Phobius"/>
    </source>
</evidence>
<gene>
    <name evidence="2" type="ORF">EDD60_103214</name>
</gene>
<dbReference type="PANTHER" id="PTHR34989:SF1">
    <property type="entry name" value="PROTEIN HDED"/>
    <property type="match status" value="1"/>
</dbReference>
<feature type="transmembrane region" description="Helical" evidence="1">
    <location>
        <begin position="124"/>
        <end position="143"/>
    </location>
</feature>
<reference evidence="2 3" key="1">
    <citation type="submission" date="2019-03" db="EMBL/GenBank/DDBJ databases">
        <title>Genomic Encyclopedia of Type Strains, Phase IV (KMG-IV): sequencing the most valuable type-strain genomes for metagenomic binning, comparative biology and taxonomic classification.</title>
        <authorList>
            <person name="Goeker M."/>
        </authorList>
    </citation>
    <scope>NUCLEOTIDE SEQUENCE [LARGE SCALE GENOMIC DNA]</scope>
    <source>
        <strain evidence="2 3">DSM 29487</strain>
    </source>
</reference>
<dbReference type="EMBL" id="SMCQ01000003">
    <property type="protein sequence ID" value="TCW01754.1"/>
    <property type="molecule type" value="Genomic_DNA"/>
</dbReference>
<evidence type="ECO:0000313" key="3">
    <source>
        <dbReference type="Proteomes" id="UP000295515"/>
    </source>
</evidence>
<dbReference type="InterPro" id="IPR052712">
    <property type="entry name" value="Acid_resist_chaperone_HdeD"/>
</dbReference>
<dbReference type="AlphaFoldDB" id="A0A4R3Z740"/>
<dbReference type="Pfam" id="PF03729">
    <property type="entry name" value="DUF308"/>
    <property type="match status" value="2"/>
</dbReference>
<organism evidence="2 3">
    <name type="scientific">Longibaculum muris</name>
    <dbReference type="NCBI Taxonomy" id="1796628"/>
    <lineage>
        <taxon>Bacteria</taxon>
        <taxon>Bacillati</taxon>
        <taxon>Bacillota</taxon>
        <taxon>Erysipelotrichia</taxon>
        <taxon>Erysipelotrichales</taxon>
        <taxon>Coprobacillaceae</taxon>
        <taxon>Longibaculum</taxon>
    </lineage>
</organism>
<feature type="transmembrane region" description="Helical" evidence="1">
    <location>
        <begin position="66"/>
        <end position="85"/>
    </location>
</feature>
<feature type="transmembrane region" description="Helical" evidence="1">
    <location>
        <begin position="7"/>
        <end position="28"/>
    </location>
</feature>
<protein>
    <submittedName>
        <fullName evidence="2">Uncharacterized membrane protein HdeD (DUF308 family)</fullName>
    </submittedName>
</protein>
<dbReference type="GeneID" id="98914690"/>
<feature type="transmembrane region" description="Helical" evidence="1">
    <location>
        <begin position="91"/>
        <end position="112"/>
    </location>
</feature>
<comment type="caution">
    <text evidence="2">The sequence shown here is derived from an EMBL/GenBank/DDBJ whole genome shotgun (WGS) entry which is preliminary data.</text>
</comment>
<proteinExistence type="predicted"/>
<keyword evidence="1" id="KW-0472">Membrane</keyword>
<dbReference type="Proteomes" id="UP000295515">
    <property type="component" value="Unassembled WGS sequence"/>
</dbReference>
<feature type="transmembrane region" description="Helical" evidence="1">
    <location>
        <begin position="149"/>
        <end position="172"/>
    </location>
</feature>
<dbReference type="InterPro" id="IPR005325">
    <property type="entry name" value="DUF308_memb"/>
</dbReference>
<evidence type="ECO:0000313" key="2">
    <source>
        <dbReference type="EMBL" id="TCW01754.1"/>
    </source>
</evidence>
<dbReference type="GO" id="GO:0005886">
    <property type="term" value="C:plasma membrane"/>
    <property type="evidence" value="ECO:0007669"/>
    <property type="project" value="TreeGrafter"/>
</dbReference>
<name>A0A4R3Z740_9FIRM</name>
<keyword evidence="1" id="KW-1133">Transmembrane helix</keyword>
<dbReference type="RefSeq" id="WP_066447775.1">
    <property type="nucleotide sequence ID" value="NZ_JANKBF010000001.1"/>
</dbReference>
<dbReference type="PANTHER" id="PTHR34989">
    <property type="entry name" value="PROTEIN HDED"/>
    <property type="match status" value="1"/>
</dbReference>
<accession>A0A4R3Z740</accession>
<keyword evidence="1" id="KW-0812">Transmembrane</keyword>
<keyword evidence="3" id="KW-1185">Reference proteome</keyword>
<sequence length="196" mass="22326">MKEFYKHMRICSIIVSLCTLILGIIMIIKPDVSALLICYILAFLMLVSGIYEIIRYFKLGVMGLFFRFDLGLGLCNLLIGLLLLIHPHGVLIFLPIAIALSMLIESVFDIQLAVEMKDYQMRDWWLSLVLGLIGIIVAILLLMNPMEGSIALIILLGISLMIHSIQSLYFIFCISRFVKDYDADHIIEAKWKTIDK</sequence>
<feature type="transmembrane region" description="Helical" evidence="1">
    <location>
        <begin position="34"/>
        <end position="54"/>
    </location>
</feature>